<dbReference type="Proteomes" id="UP000580839">
    <property type="component" value="Unassembled WGS sequence"/>
</dbReference>
<dbReference type="InterPro" id="IPR015947">
    <property type="entry name" value="PUA-like_sf"/>
</dbReference>
<comment type="caution">
    <text evidence="13">The sequence shown here is derived from an EMBL/GenBank/DDBJ whole genome shotgun (WGS) entry which is preliminary data.</text>
</comment>
<dbReference type="SUPFAM" id="SSF88697">
    <property type="entry name" value="PUA domain-like"/>
    <property type="match status" value="1"/>
</dbReference>
<comment type="subcellular location">
    <subcellularLocation>
        <location evidence="1 10">Cytoplasm</location>
    </subcellularLocation>
</comment>
<evidence type="ECO:0000259" key="11">
    <source>
        <dbReference type="Pfam" id="PF04452"/>
    </source>
</evidence>
<dbReference type="EC" id="2.1.1.193" evidence="10"/>
<evidence type="ECO:0000256" key="6">
    <source>
        <dbReference type="ARBA" id="ARBA00022679"/>
    </source>
</evidence>
<dbReference type="CDD" id="cd18084">
    <property type="entry name" value="RsmE-like"/>
    <property type="match status" value="1"/>
</dbReference>
<comment type="similarity">
    <text evidence="2 10">Belongs to the RNA methyltransferase RsmE family.</text>
</comment>
<dbReference type="SUPFAM" id="SSF75217">
    <property type="entry name" value="alpha/beta knot"/>
    <property type="match status" value="1"/>
</dbReference>
<comment type="catalytic activity">
    <reaction evidence="9 10">
        <text>uridine(1498) in 16S rRNA + S-adenosyl-L-methionine = N(3)-methyluridine(1498) in 16S rRNA + S-adenosyl-L-homocysteine + H(+)</text>
        <dbReference type="Rhea" id="RHEA:42920"/>
        <dbReference type="Rhea" id="RHEA-COMP:10283"/>
        <dbReference type="Rhea" id="RHEA-COMP:10284"/>
        <dbReference type="ChEBI" id="CHEBI:15378"/>
        <dbReference type="ChEBI" id="CHEBI:57856"/>
        <dbReference type="ChEBI" id="CHEBI:59789"/>
        <dbReference type="ChEBI" id="CHEBI:65315"/>
        <dbReference type="ChEBI" id="CHEBI:74502"/>
        <dbReference type="EC" id="2.1.1.193"/>
    </reaction>
</comment>
<evidence type="ECO:0000256" key="9">
    <source>
        <dbReference type="ARBA" id="ARBA00047944"/>
    </source>
</evidence>
<keyword evidence="5 10" id="KW-0489">Methyltransferase</keyword>
<evidence type="ECO:0000256" key="2">
    <source>
        <dbReference type="ARBA" id="ARBA00005528"/>
    </source>
</evidence>
<name>A0A849SGW6_UNCEI</name>
<organism evidence="13 14">
    <name type="scientific">Eiseniibacteriota bacterium</name>
    <dbReference type="NCBI Taxonomy" id="2212470"/>
    <lineage>
        <taxon>Bacteria</taxon>
        <taxon>Candidatus Eiseniibacteriota</taxon>
    </lineage>
</organism>
<evidence type="ECO:0000256" key="3">
    <source>
        <dbReference type="ARBA" id="ARBA00022490"/>
    </source>
</evidence>
<dbReference type="Pfam" id="PF20260">
    <property type="entry name" value="PUA_4"/>
    <property type="match status" value="1"/>
</dbReference>
<evidence type="ECO:0000256" key="4">
    <source>
        <dbReference type="ARBA" id="ARBA00022552"/>
    </source>
</evidence>
<evidence type="ECO:0000256" key="8">
    <source>
        <dbReference type="ARBA" id="ARBA00025699"/>
    </source>
</evidence>
<evidence type="ECO:0000256" key="10">
    <source>
        <dbReference type="PIRNR" id="PIRNR015601"/>
    </source>
</evidence>
<dbReference type="PANTHER" id="PTHR30027">
    <property type="entry name" value="RIBOSOMAL RNA SMALL SUBUNIT METHYLTRANSFERASE E"/>
    <property type="match status" value="1"/>
</dbReference>
<reference evidence="13 14" key="1">
    <citation type="submission" date="2020-04" db="EMBL/GenBank/DDBJ databases">
        <title>Metagenomic profiling of ammonia- and methane-oxidizing microorganisms in a Dutch drinking water treatment plant.</title>
        <authorList>
            <person name="Poghosyan L."/>
            <person name="Leucker S."/>
        </authorList>
    </citation>
    <scope>NUCLEOTIDE SEQUENCE [LARGE SCALE GENOMIC DNA]</scope>
    <source>
        <strain evidence="13">S-RSF-IL-03</strain>
    </source>
</reference>
<feature type="domain" description="Ribosomal RNA small subunit methyltransferase E methyltransferase" evidence="11">
    <location>
        <begin position="80"/>
        <end position="235"/>
    </location>
</feature>
<dbReference type="GO" id="GO:0005737">
    <property type="term" value="C:cytoplasm"/>
    <property type="evidence" value="ECO:0007669"/>
    <property type="project" value="UniProtKB-SubCell"/>
</dbReference>
<evidence type="ECO:0000256" key="5">
    <source>
        <dbReference type="ARBA" id="ARBA00022603"/>
    </source>
</evidence>
<keyword evidence="6 10" id="KW-0808">Transferase</keyword>
<dbReference type="InterPro" id="IPR006700">
    <property type="entry name" value="RsmE"/>
</dbReference>
<keyword evidence="7 10" id="KW-0949">S-adenosyl-L-methionine</keyword>
<accession>A0A849SGW6</accession>
<evidence type="ECO:0000256" key="7">
    <source>
        <dbReference type="ARBA" id="ARBA00022691"/>
    </source>
</evidence>
<evidence type="ECO:0000313" key="14">
    <source>
        <dbReference type="Proteomes" id="UP000580839"/>
    </source>
</evidence>
<dbReference type="InterPro" id="IPR029028">
    <property type="entry name" value="Alpha/beta_knot_MTases"/>
</dbReference>
<dbReference type="NCBIfam" id="TIGR00046">
    <property type="entry name" value="RsmE family RNA methyltransferase"/>
    <property type="match status" value="1"/>
</dbReference>
<dbReference type="InterPro" id="IPR046886">
    <property type="entry name" value="RsmE_MTase_dom"/>
</dbReference>
<proteinExistence type="inferred from homology"/>
<dbReference type="GO" id="GO:0070042">
    <property type="term" value="F:rRNA (uridine-N3-)-methyltransferase activity"/>
    <property type="evidence" value="ECO:0007669"/>
    <property type="project" value="TreeGrafter"/>
</dbReference>
<dbReference type="Pfam" id="PF04452">
    <property type="entry name" value="Methyltrans_RNA"/>
    <property type="match status" value="1"/>
</dbReference>
<evidence type="ECO:0000259" key="12">
    <source>
        <dbReference type="Pfam" id="PF20260"/>
    </source>
</evidence>
<dbReference type="PIRSF" id="PIRSF015601">
    <property type="entry name" value="MTase_slr0722"/>
    <property type="match status" value="1"/>
</dbReference>
<dbReference type="AlphaFoldDB" id="A0A849SGW6"/>
<keyword evidence="4 10" id="KW-0698">rRNA processing</keyword>
<dbReference type="EMBL" id="JABFRW010000134">
    <property type="protein sequence ID" value="NOT34622.1"/>
    <property type="molecule type" value="Genomic_DNA"/>
</dbReference>
<sequence>MRSRADAPPAWLWVRALALRGESLALDAEASHHVARVWRAREEQALVLTDGLGGVAHAIVESLRPGVVVRVESVEQRAAPRPLVVWCGAPEGDRGDWLVEKLAELGVTRLIPIDTSRASWRAAPTRLARWERLTRAALEQSRGAFRLAVSAPCSLESALASLPEGAARWLADPEGRVAELGAGVPLAGVVVAVGPAPGFDSDERSSLLARGFMAMSLGRSRLRAETAAMVAAALVRAVEPEAS</sequence>
<feature type="domain" description="Ribosomal RNA small subunit methyltransferase E PUA-like" evidence="12">
    <location>
        <begin position="26"/>
        <end position="63"/>
    </location>
</feature>
<evidence type="ECO:0000313" key="13">
    <source>
        <dbReference type="EMBL" id="NOT34622.1"/>
    </source>
</evidence>
<dbReference type="InterPro" id="IPR029026">
    <property type="entry name" value="tRNA_m1G_MTases_N"/>
</dbReference>
<protein>
    <recommendedName>
        <fullName evidence="10">Ribosomal RNA small subunit methyltransferase E</fullName>
        <ecNumber evidence="10">2.1.1.193</ecNumber>
    </recommendedName>
</protein>
<dbReference type="InterPro" id="IPR046887">
    <property type="entry name" value="RsmE_PUA-like"/>
</dbReference>
<comment type="function">
    <text evidence="8 10">Specifically methylates the N3 position of the uracil ring of uridine 1498 (m3U1498) in 16S rRNA. Acts on the fully assembled 30S ribosomal subunit.</text>
</comment>
<dbReference type="Gene3D" id="3.40.1280.10">
    <property type="match status" value="1"/>
</dbReference>
<gene>
    <name evidence="13" type="ORF">HOP12_10700</name>
</gene>
<keyword evidence="3 10" id="KW-0963">Cytoplasm</keyword>
<dbReference type="PANTHER" id="PTHR30027:SF3">
    <property type="entry name" value="16S RRNA (URACIL(1498)-N(3))-METHYLTRANSFERASE"/>
    <property type="match status" value="1"/>
</dbReference>
<dbReference type="GO" id="GO:0070475">
    <property type="term" value="P:rRNA base methylation"/>
    <property type="evidence" value="ECO:0007669"/>
    <property type="project" value="TreeGrafter"/>
</dbReference>
<evidence type="ECO:0000256" key="1">
    <source>
        <dbReference type="ARBA" id="ARBA00004496"/>
    </source>
</evidence>